<name>A0A151ALZ6_9CLOT</name>
<proteinExistence type="predicted"/>
<comment type="caution">
    <text evidence="1">The sequence shown here is derived from an EMBL/GenBank/DDBJ whole genome shotgun (WGS) entry which is preliminary data.</text>
</comment>
<dbReference type="PANTHER" id="PTHR40037">
    <property type="entry name" value="PHOSPHOESTERASE YJCG-RELATED"/>
    <property type="match status" value="1"/>
</dbReference>
<accession>A0A151ALZ6</accession>
<evidence type="ECO:0000313" key="2">
    <source>
        <dbReference type="Proteomes" id="UP000075374"/>
    </source>
</evidence>
<dbReference type="RefSeq" id="WP_061858743.1">
    <property type="nucleotide sequence ID" value="NZ_LTBB01000010.1"/>
</dbReference>
<dbReference type="PANTHER" id="PTHR40037:SF1">
    <property type="entry name" value="PHOSPHOESTERASE SAOUHSC_00951-RELATED"/>
    <property type="match status" value="1"/>
</dbReference>
<dbReference type="EMBL" id="LTBB01000010">
    <property type="protein sequence ID" value="KYH28427.1"/>
    <property type="molecule type" value="Genomic_DNA"/>
</dbReference>
<evidence type="ECO:0008006" key="3">
    <source>
        <dbReference type="Google" id="ProtNLM"/>
    </source>
</evidence>
<protein>
    <recommendedName>
        <fullName evidence="3">2',5' RNA ligase family</fullName>
    </recommendedName>
</protein>
<evidence type="ECO:0000313" key="1">
    <source>
        <dbReference type="EMBL" id="KYH28427.1"/>
    </source>
</evidence>
<dbReference type="Pfam" id="PF13563">
    <property type="entry name" value="2_5_RNA_ligase2"/>
    <property type="match status" value="1"/>
</dbReference>
<gene>
    <name evidence="1" type="ORF">CLCOL_19190</name>
</gene>
<dbReference type="Proteomes" id="UP000075374">
    <property type="component" value="Unassembled WGS sequence"/>
</dbReference>
<dbReference type="InterPro" id="IPR009097">
    <property type="entry name" value="Cyclic_Pdiesterase"/>
</dbReference>
<keyword evidence="2" id="KW-1185">Reference proteome</keyword>
<dbReference type="SUPFAM" id="SSF55144">
    <property type="entry name" value="LigT-like"/>
    <property type="match status" value="1"/>
</dbReference>
<dbReference type="AlphaFoldDB" id="A0A151ALZ6"/>
<dbReference type="InterPro" id="IPR050580">
    <property type="entry name" value="2H_phosphoesterase_YjcG-like"/>
</dbReference>
<dbReference type="Gene3D" id="3.90.1140.10">
    <property type="entry name" value="Cyclic phosphodiesterase"/>
    <property type="match status" value="1"/>
</dbReference>
<reference evidence="1 2" key="1">
    <citation type="submission" date="2016-02" db="EMBL/GenBank/DDBJ databases">
        <title>Genome sequence of Clostridium colicanis DSM 13634.</title>
        <authorList>
            <person name="Poehlein A."/>
            <person name="Daniel R."/>
        </authorList>
    </citation>
    <scope>NUCLEOTIDE SEQUENCE [LARGE SCALE GENOMIC DNA]</scope>
    <source>
        <strain evidence="1 2">DSM 13634</strain>
    </source>
</reference>
<sequence length="175" mass="21431">MMRYVIVCLLKGQVLDFHETIVNQVCKKFDVRRQRLPAHFTIKAPFETDNIKEIEKLTEEFCSKNVKTSIKIEGFGHFRDNVIFMDIHPSRDAFKVHDKYIDELKKLSWLEWKQNEGENKKFHCTIVSKRIREKFNDIWKYVLNYEANFETYFDNISILIWRNYRWETYREYKLS</sequence>
<dbReference type="PATRIC" id="fig|1121305.3.peg.1922"/>
<dbReference type="STRING" id="1121305.CLCOL_19190"/>
<organism evidence="1 2">
    <name type="scientific">Clostridium colicanis DSM 13634</name>
    <dbReference type="NCBI Taxonomy" id="1121305"/>
    <lineage>
        <taxon>Bacteria</taxon>
        <taxon>Bacillati</taxon>
        <taxon>Bacillota</taxon>
        <taxon>Clostridia</taxon>
        <taxon>Eubacteriales</taxon>
        <taxon>Clostridiaceae</taxon>
        <taxon>Clostridium</taxon>
    </lineage>
</organism>